<dbReference type="EMBL" id="JACGWS010000003">
    <property type="protein sequence ID" value="MBC8754188.1"/>
    <property type="molecule type" value="Genomic_DNA"/>
</dbReference>
<sequence>MCEHCTPLTVNNFSSQEDFGDFKEILQAKCIDGTFVRVINAGETRSALFDENYQCTFCETDWVLFVDGRSEHGYFLPAEGITVRDNDQTYESNSRFEAFQPKRSKNCGCCLGMIFLLIALIIYGLYSLVAFLFDLLF</sequence>
<comment type="caution">
    <text evidence="2">The sequence shown here is derived from an EMBL/GenBank/DDBJ whole genome shotgun (WGS) entry which is preliminary data.</text>
</comment>
<proteinExistence type="predicted"/>
<reference evidence="2 3" key="1">
    <citation type="submission" date="2020-07" db="EMBL/GenBank/DDBJ databases">
        <title>Description of Kordia aestuariivivens sp. nov., isolated from a tidal flat.</title>
        <authorList>
            <person name="Park S."/>
            <person name="Yoon J.-H."/>
        </authorList>
    </citation>
    <scope>NUCLEOTIDE SEQUENCE [LARGE SCALE GENOMIC DNA]</scope>
    <source>
        <strain evidence="2 3">YSTF-M3</strain>
    </source>
</reference>
<keyword evidence="1" id="KW-1133">Transmembrane helix</keyword>
<evidence type="ECO:0000256" key="1">
    <source>
        <dbReference type="SAM" id="Phobius"/>
    </source>
</evidence>
<keyword evidence="3" id="KW-1185">Reference proteome</keyword>
<keyword evidence="1" id="KW-0472">Membrane</keyword>
<dbReference type="RefSeq" id="WP_187561236.1">
    <property type="nucleotide sequence ID" value="NZ_JACGWS010000003.1"/>
</dbReference>
<feature type="transmembrane region" description="Helical" evidence="1">
    <location>
        <begin position="109"/>
        <end position="133"/>
    </location>
</feature>
<evidence type="ECO:0000313" key="2">
    <source>
        <dbReference type="EMBL" id="MBC8754188.1"/>
    </source>
</evidence>
<organism evidence="2 3">
    <name type="scientific">Kordia aestuariivivens</name>
    <dbReference type="NCBI Taxonomy" id="2759037"/>
    <lineage>
        <taxon>Bacteria</taxon>
        <taxon>Pseudomonadati</taxon>
        <taxon>Bacteroidota</taxon>
        <taxon>Flavobacteriia</taxon>
        <taxon>Flavobacteriales</taxon>
        <taxon>Flavobacteriaceae</taxon>
        <taxon>Kordia</taxon>
    </lineage>
</organism>
<protein>
    <submittedName>
        <fullName evidence="2">Uncharacterized protein</fullName>
    </submittedName>
</protein>
<accession>A0ABR7Q6M3</accession>
<name>A0ABR7Q6M3_9FLAO</name>
<evidence type="ECO:0000313" key="3">
    <source>
        <dbReference type="Proteomes" id="UP000619238"/>
    </source>
</evidence>
<gene>
    <name evidence="2" type="ORF">H2O64_05860</name>
</gene>
<keyword evidence="1" id="KW-0812">Transmembrane</keyword>
<dbReference type="Proteomes" id="UP000619238">
    <property type="component" value="Unassembled WGS sequence"/>
</dbReference>